<name>A0AC55D0N5_ECHTE</name>
<keyword evidence="1" id="KW-1185">Reference proteome</keyword>
<organism evidence="1 2">
    <name type="scientific">Echinops telfairi</name>
    <name type="common">Lesser hedgehog tenrec</name>
    <dbReference type="NCBI Taxonomy" id="9371"/>
    <lineage>
        <taxon>Eukaryota</taxon>
        <taxon>Metazoa</taxon>
        <taxon>Chordata</taxon>
        <taxon>Craniata</taxon>
        <taxon>Vertebrata</taxon>
        <taxon>Euteleostomi</taxon>
        <taxon>Mammalia</taxon>
        <taxon>Eutheria</taxon>
        <taxon>Afrotheria</taxon>
        <taxon>Tenrecidae</taxon>
        <taxon>Tenrecinae</taxon>
        <taxon>Echinops</taxon>
    </lineage>
</organism>
<proteinExistence type="predicted"/>
<accession>A0AC55D0N5</accession>
<protein>
    <submittedName>
        <fullName evidence="2">Serine/threonine kinase-like domain-containing protein STKLD1</fullName>
    </submittedName>
</protein>
<dbReference type="Proteomes" id="UP000694863">
    <property type="component" value="Unplaced"/>
</dbReference>
<gene>
    <name evidence="2" type="primary">STKLD1</name>
</gene>
<dbReference type="RefSeq" id="XP_045145297.1">
    <property type="nucleotide sequence ID" value="XM_045289362.1"/>
</dbReference>
<sequence>MKQHITAILSELEPGALGQNLVVEQITTGTKLLIKKVSSLFLCLVMENHRDTLQTVIRKQREMKTAFDPLWLQNVLGQVLDALDYLHQMNIIHRNLKPSNIALVSSNHCKVQDLSSNALMTDKAKWNIRVEEDPFQKSWMAPEALNFCFSQKSDIWSLGCILLDMASCSFVENKEALLLRKSLHKTPSGLQDVLRAMEGRGLPDAKALAVLLPMMLQVNPEERITLKAVTQYTFVSMGFQSSSGALMLHRHTVPSFITDMLLAGGVPSVVEVMNSFPNRPEVQLKAMKKLLIMNDDDLGLPWPLELVELVFKVMKQHDRILDLQLDCCSLLLRVLGQALVKDPEAKAPCSNTMITSLLGILRSHPDSEELIIMVYSLLTIMSSQESKPGQLKKAGLFEHILEQLDKSREHRDICVTGLGLLWSLLVDTVLTDRDPLEKATTRVAQVLATHPSDSEMAEAGCGVFWLLSLLGCIKEEQLEQVTVLLLQSVRLCQDRVRLVTNAYRGLASLAKVSGLVAFRVAMPDEAGSGLELLQSTYQLHQDDPEVVEVLCMLLAQLTSYKEILPELESSGLVLLLRKMRDRFTSSLELVSYAEEALCRLEAVPR</sequence>
<reference evidence="2" key="1">
    <citation type="submission" date="2025-08" db="UniProtKB">
        <authorList>
            <consortium name="RefSeq"/>
        </authorList>
    </citation>
    <scope>IDENTIFICATION</scope>
</reference>
<evidence type="ECO:0000313" key="2">
    <source>
        <dbReference type="RefSeq" id="XP_045145297.1"/>
    </source>
</evidence>
<evidence type="ECO:0000313" key="1">
    <source>
        <dbReference type="Proteomes" id="UP000694863"/>
    </source>
</evidence>